<keyword evidence="1" id="KW-0812">Transmembrane</keyword>
<feature type="transmembrane region" description="Helical" evidence="1">
    <location>
        <begin position="390"/>
        <end position="411"/>
    </location>
</feature>
<keyword evidence="1" id="KW-0472">Membrane</keyword>
<protein>
    <submittedName>
        <fullName evidence="2">Uncharacterized protein</fullName>
    </submittedName>
</protein>
<dbReference type="EMBL" id="PDUD01000018">
    <property type="protein sequence ID" value="PHN06269.1"/>
    <property type="molecule type" value="Genomic_DNA"/>
</dbReference>
<dbReference type="AlphaFoldDB" id="A0A2D0NDK8"/>
<dbReference type="Proteomes" id="UP000223913">
    <property type="component" value="Unassembled WGS sequence"/>
</dbReference>
<feature type="transmembrane region" description="Helical" evidence="1">
    <location>
        <begin position="130"/>
        <end position="148"/>
    </location>
</feature>
<reference evidence="2 3" key="1">
    <citation type="submission" date="2017-10" db="EMBL/GenBank/DDBJ databases">
        <title>The draft genome sequence of Lewinella nigricans NBRC 102662.</title>
        <authorList>
            <person name="Wang K."/>
        </authorList>
    </citation>
    <scope>NUCLEOTIDE SEQUENCE [LARGE SCALE GENOMIC DNA]</scope>
    <source>
        <strain evidence="2 3">NBRC 102662</strain>
    </source>
</reference>
<evidence type="ECO:0000256" key="1">
    <source>
        <dbReference type="SAM" id="Phobius"/>
    </source>
</evidence>
<feature type="transmembrane region" description="Helical" evidence="1">
    <location>
        <begin position="91"/>
        <end position="118"/>
    </location>
</feature>
<name>A0A2D0NDK8_FLAN2</name>
<feature type="transmembrane region" description="Helical" evidence="1">
    <location>
        <begin position="32"/>
        <end position="48"/>
    </location>
</feature>
<feature type="transmembrane region" description="Helical" evidence="1">
    <location>
        <begin position="183"/>
        <end position="204"/>
    </location>
</feature>
<feature type="transmembrane region" description="Helical" evidence="1">
    <location>
        <begin position="60"/>
        <end position="79"/>
    </location>
</feature>
<feature type="transmembrane region" description="Helical" evidence="1">
    <location>
        <begin position="253"/>
        <end position="270"/>
    </location>
</feature>
<dbReference type="OrthoDB" id="920620at2"/>
<keyword evidence="1" id="KW-1133">Transmembrane helix</keyword>
<dbReference type="RefSeq" id="WP_099150252.1">
    <property type="nucleotide sequence ID" value="NZ_PDUD01000018.1"/>
</dbReference>
<proteinExistence type="predicted"/>
<feature type="transmembrane region" description="Helical" evidence="1">
    <location>
        <begin position="291"/>
        <end position="315"/>
    </location>
</feature>
<feature type="transmembrane region" description="Helical" evidence="1">
    <location>
        <begin position="360"/>
        <end position="378"/>
    </location>
</feature>
<evidence type="ECO:0000313" key="3">
    <source>
        <dbReference type="Proteomes" id="UP000223913"/>
    </source>
</evidence>
<accession>A0A2D0NDK8</accession>
<gene>
    <name evidence="2" type="ORF">CRP01_11895</name>
</gene>
<dbReference type="Pfam" id="PF11947">
    <property type="entry name" value="DUF3464"/>
    <property type="match status" value="1"/>
</dbReference>
<organism evidence="2 3">
    <name type="scientific">Flavilitoribacter nigricans (strain ATCC 23147 / DSM 23189 / NBRC 102662 / NCIMB 1420 / SS-2)</name>
    <name type="common">Lewinella nigricans</name>
    <dbReference type="NCBI Taxonomy" id="1122177"/>
    <lineage>
        <taxon>Bacteria</taxon>
        <taxon>Pseudomonadati</taxon>
        <taxon>Bacteroidota</taxon>
        <taxon>Saprospiria</taxon>
        <taxon>Saprospirales</taxon>
        <taxon>Lewinellaceae</taxon>
        <taxon>Flavilitoribacter</taxon>
    </lineage>
</organism>
<dbReference type="InterPro" id="IPR021855">
    <property type="entry name" value="PAM68-like"/>
</dbReference>
<keyword evidence="3" id="KW-1185">Reference proteome</keyword>
<evidence type="ECO:0000313" key="2">
    <source>
        <dbReference type="EMBL" id="PHN06269.1"/>
    </source>
</evidence>
<sequence>MDGKKIGLNLLIVGMALGTTWAIRGQFGHEQGAAWAGGVGALCTLLIARREDWNAKMFKATLAAAIGWGLGGMMSYGVVVGYGNGVDFVNVYYGLTMLFVIGGLYGFLGGGLFGLALASSTDRPVEWLDLAAKLVAGGIIVYFFLIYQLEWFMTPPRSELWAACLGMGLALTWYLLHHHQHAALRVAVFAGLGAGFGFAFGNFLQVLGKQTDIAFNFWNVMEYSLGFFGGLGMAYGTYTSEWEKSESDNHWNSHFWAFLFLCLLIPLVIWQESFTTKRLNEIAERLEVSSFAFAVQTLVGLGVVLTTIAAGWYFFKRKDPAVSFSQQDATLFFRGYFLVYILFSLLLTGAFLSGYRIEQYLYLVNYAIVLFLISRSEPYFNPQAPQPAKWGRLLFIMLAILAICALIAMNTHEAFEGMQRRYEF</sequence>
<comment type="caution">
    <text evidence="2">The sequence shown here is derived from an EMBL/GenBank/DDBJ whole genome shotgun (WGS) entry which is preliminary data.</text>
</comment>
<feature type="transmembrane region" description="Helical" evidence="1">
    <location>
        <begin position="335"/>
        <end position="353"/>
    </location>
</feature>